<dbReference type="GeneID" id="13993514"/>
<feature type="compositionally biased region" description="Basic and acidic residues" evidence="1">
    <location>
        <begin position="64"/>
        <end position="105"/>
    </location>
</feature>
<accession>K4F9A2</accession>
<feature type="region of interest" description="Disordered" evidence="1">
    <location>
        <begin position="64"/>
        <end position="119"/>
    </location>
</feature>
<protein>
    <submittedName>
        <fullName evidence="2">Putative membrane protein</fullName>
    </submittedName>
</protein>
<evidence type="ECO:0000256" key="1">
    <source>
        <dbReference type="SAM" id="MobiDB-lite"/>
    </source>
</evidence>
<dbReference type="OrthoDB" id="23305at10239"/>
<proteinExistence type="predicted"/>
<gene>
    <name evidence="2" type="ORF">GAP31_194</name>
</gene>
<dbReference type="KEGG" id="vg:13993514"/>
<reference evidence="2 3" key="1">
    <citation type="journal article" date="2012" name="J. Virol.">
        <title>Genome Sequence of Cronobacter sakazakii Myovirus vB_CsaM_GAP31.</title>
        <authorList>
            <person name="Abbasifar R."/>
            <person name="Kropinski A.M."/>
            <person name="Sabour P.M."/>
            <person name="Ackermann H.W."/>
            <person name="Alanis Villa A."/>
            <person name="Abbasifar A."/>
            <person name="Griffiths M.W."/>
        </authorList>
    </citation>
    <scope>NUCLEOTIDE SEQUENCE [LARGE SCALE GENOMIC DNA]</scope>
</reference>
<name>K4F9A2_9CAUD</name>
<organism evidence="2 3">
    <name type="scientific">Cronobacter phage vB_CsaM_GAP31</name>
    <dbReference type="NCBI Taxonomy" id="1141135"/>
    <lineage>
        <taxon>Viruses</taxon>
        <taxon>Duplodnaviria</taxon>
        <taxon>Heunggongvirae</taxon>
        <taxon>Uroviricota</taxon>
        <taxon>Caudoviricetes</taxon>
        <taxon>Vequintavirinae</taxon>
        <taxon>Seunavirus</taxon>
        <taxon>Seunavirus GAP31</taxon>
    </lineage>
</organism>
<evidence type="ECO:0000313" key="2">
    <source>
        <dbReference type="EMBL" id="AFC21375.1"/>
    </source>
</evidence>
<dbReference type="EMBL" id="JN882284">
    <property type="protein sequence ID" value="AFC21375.1"/>
    <property type="molecule type" value="Genomic_DNA"/>
</dbReference>
<dbReference type="RefSeq" id="YP_006987030.1">
    <property type="nucleotide sequence ID" value="NC_019400.1"/>
</dbReference>
<sequence>MTDILNMVISFIRNNTKLVVAAFLAIALLSGAVYTKHWYNDQITASYNRGVKDTDDKWVAKQQENKNANHDYKDNQQKASDELSKQLEEEKAKNAKLQSELDKKQTAYQNSDNGKKKGLDNDFVDIYNESLWLK</sequence>
<dbReference type="Proteomes" id="UP000000458">
    <property type="component" value="Segment"/>
</dbReference>
<evidence type="ECO:0000313" key="3">
    <source>
        <dbReference type="Proteomes" id="UP000000458"/>
    </source>
</evidence>
<keyword evidence="3" id="KW-1185">Reference proteome</keyword>